<dbReference type="Pfam" id="PF12146">
    <property type="entry name" value="Hydrolase_4"/>
    <property type="match status" value="1"/>
</dbReference>
<dbReference type="GO" id="GO:0052689">
    <property type="term" value="F:carboxylic ester hydrolase activity"/>
    <property type="evidence" value="ECO:0007669"/>
    <property type="project" value="TreeGrafter"/>
</dbReference>
<dbReference type="SUPFAM" id="SSF53474">
    <property type="entry name" value="alpha/beta-Hydrolases"/>
    <property type="match status" value="1"/>
</dbReference>
<dbReference type="InterPro" id="IPR053145">
    <property type="entry name" value="AB_hydrolase_Est10"/>
</dbReference>
<dbReference type="Gene3D" id="3.40.50.1820">
    <property type="entry name" value="alpha/beta hydrolase"/>
    <property type="match status" value="1"/>
</dbReference>
<dbReference type="PANTHER" id="PTHR43265">
    <property type="entry name" value="ESTERASE ESTD"/>
    <property type="match status" value="1"/>
</dbReference>
<organism evidence="2 3">
    <name type="scientific">Corynebacterium argentoratense DSM 44202</name>
    <dbReference type="NCBI Taxonomy" id="1348662"/>
    <lineage>
        <taxon>Bacteria</taxon>
        <taxon>Bacillati</taxon>
        <taxon>Actinomycetota</taxon>
        <taxon>Actinomycetes</taxon>
        <taxon>Mycobacteriales</taxon>
        <taxon>Corynebacteriaceae</taxon>
        <taxon>Corynebacterium</taxon>
    </lineage>
</organism>
<proteinExistence type="predicted"/>
<evidence type="ECO:0000313" key="2">
    <source>
        <dbReference type="EMBL" id="AGU15049.1"/>
    </source>
</evidence>
<name>U3GUM4_9CORY</name>
<dbReference type="PANTHER" id="PTHR43265:SF1">
    <property type="entry name" value="ESTERASE ESTD"/>
    <property type="match status" value="1"/>
</dbReference>
<protein>
    <recommendedName>
        <fullName evidence="1">Serine aminopeptidase S33 domain-containing protein</fullName>
    </recommendedName>
</protein>
<dbReference type="Proteomes" id="UP000016943">
    <property type="component" value="Chromosome"/>
</dbReference>
<keyword evidence="3" id="KW-1185">Reference proteome</keyword>
<dbReference type="eggNOG" id="COG1073">
    <property type="taxonomic scope" value="Bacteria"/>
</dbReference>
<dbReference type="AlphaFoldDB" id="U3GUM4"/>
<dbReference type="InterPro" id="IPR029058">
    <property type="entry name" value="AB_hydrolase_fold"/>
</dbReference>
<feature type="domain" description="Serine aminopeptidase S33" evidence="1">
    <location>
        <begin position="42"/>
        <end position="156"/>
    </location>
</feature>
<reference evidence="2 3" key="1">
    <citation type="journal article" date="2013" name="Genome Announc.">
        <title>Whole-Genome Sequence of the Clinical Strain Corynebacterium argentoratense DSM 44202, Isolated from a Human Throat Specimen.</title>
        <authorList>
            <person name="Bomholt C."/>
            <person name="Glaub A."/>
            <person name="Gravermann K."/>
            <person name="Albersmeier A."/>
            <person name="Brinkrolf K."/>
            <person name="Ruckert C."/>
            <person name="Tauch A."/>
        </authorList>
    </citation>
    <scope>NUCLEOTIDE SEQUENCE [LARGE SCALE GENOMIC DNA]</scope>
    <source>
        <strain evidence="2">DSM 44202</strain>
    </source>
</reference>
<dbReference type="PATRIC" id="fig|1348662.3.peg.894"/>
<dbReference type="InterPro" id="IPR022742">
    <property type="entry name" value="Hydrolase_4"/>
</dbReference>
<evidence type="ECO:0000313" key="3">
    <source>
        <dbReference type="Proteomes" id="UP000016943"/>
    </source>
</evidence>
<sequence>MAATIDYPDGTSIEPKDSEQHPKLWAIFSHCFTGSRFTPAAARVCKYLAAQGIACLRFDYPGLGQSEGDFEKTSFSENVADLKAVSDWIAENYHVRPQLLIGHSLGGAAALKAAPTLPGLKAVATIGAPFDPAHAVLHFADKISEVDENGAVTVTLGGRDIVISRHYLEDLAEINPEAYLHKVKVPLMILHSPIDQTVGIDNAQNIFLSTRYPKSLVALDRTDHLCTRTGTAQYAASVIHTWALRYIES</sequence>
<accession>U3GUM4</accession>
<gene>
    <name evidence="2" type="ORF">CARG_04550</name>
</gene>
<dbReference type="HOGENOM" id="CLU_048353_3_3_11"/>
<dbReference type="KEGG" id="caz:CARG_04550"/>
<dbReference type="EMBL" id="CP006365">
    <property type="protein sequence ID" value="AGU15049.1"/>
    <property type="molecule type" value="Genomic_DNA"/>
</dbReference>
<dbReference type="STRING" id="1348662.CARG_04550"/>
<evidence type="ECO:0000259" key="1">
    <source>
        <dbReference type="Pfam" id="PF12146"/>
    </source>
</evidence>